<dbReference type="Pfam" id="PF00048">
    <property type="entry name" value="IL8"/>
    <property type="match status" value="1"/>
</dbReference>
<feature type="signal peptide" evidence="2">
    <location>
        <begin position="1"/>
        <end position="25"/>
    </location>
</feature>
<dbReference type="RefSeq" id="XP_018940002.2">
    <property type="nucleotide sequence ID" value="XM_019084457.2"/>
</dbReference>
<reference evidence="4" key="1">
    <citation type="submission" date="2025-08" db="UniProtKB">
        <authorList>
            <consortium name="RefSeq"/>
        </authorList>
    </citation>
    <scope>IDENTIFICATION</scope>
    <source>
        <tissue evidence="4">Muscle</tissue>
    </source>
</reference>
<dbReference type="OrthoDB" id="8934837at2759"/>
<evidence type="ECO:0000259" key="3">
    <source>
        <dbReference type="SMART" id="SM00199"/>
    </source>
</evidence>
<dbReference type="KEGG" id="ccar:109067534"/>
<protein>
    <submittedName>
        <fullName evidence="4">Eotaxin</fullName>
    </submittedName>
</protein>
<accession>A0A9Q9ZEQ5</accession>
<dbReference type="GO" id="GO:0006955">
    <property type="term" value="P:immune response"/>
    <property type="evidence" value="ECO:0007669"/>
    <property type="project" value="InterPro"/>
</dbReference>
<dbReference type="GeneID" id="109067534"/>
<feature type="region of interest" description="Disordered" evidence="1">
    <location>
        <begin position="100"/>
        <end position="130"/>
    </location>
</feature>
<organism evidence="4">
    <name type="scientific">Cyprinus carpio</name>
    <name type="common">Common carp</name>
    <dbReference type="NCBI Taxonomy" id="7962"/>
    <lineage>
        <taxon>Eukaryota</taxon>
        <taxon>Metazoa</taxon>
        <taxon>Chordata</taxon>
        <taxon>Craniata</taxon>
        <taxon>Vertebrata</taxon>
        <taxon>Euteleostomi</taxon>
        <taxon>Actinopterygii</taxon>
        <taxon>Neopterygii</taxon>
        <taxon>Teleostei</taxon>
        <taxon>Ostariophysi</taxon>
        <taxon>Cypriniformes</taxon>
        <taxon>Cyprinidae</taxon>
        <taxon>Cyprininae</taxon>
        <taxon>Cyprinus</taxon>
    </lineage>
</organism>
<dbReference type="GO" id="GO:0008009">
    <property type="term" value="F:chemokine activity"/>
    <property type="evidence" value="ECO:0007669"/>
    <property type="project" value="InterPro"/>
</dbReference>
<evidence type="ECO:0000313" key="4">
    <source>
        <dbReference type="RefSeq" id="XP_018940002.2"/>
    </source>
</evidence>
<keyword evidence="2" id="KW-0732">Signal</keyword>
<feature type="chain" id="PRO_5040138518" evidence="2">
    <location>
        <begin position="26"/>
        <end position="130"/>
    </location>
</feature>
<evidence type="ECO:0000256" key="2">
    <source>
        <dbReference type="SAM" id="SignalP"/>
    </source>
</evidence>
<gene>
    <name evidence="4" type="primary">LOC109067534</name>
</gene>
<evidence type="ECO:0000256" key="1">
    <source>
        <dbReference type="SAM" id="MobiDB-lite"/>
    </source>
</evidence>
<dbReference type="GO" id="GO:0005576">
    <property type="term" value="C:extracellular region"/>
    <property type="evidence" value="ECO:0007669"/>
    <property type="project" value="InterPro"/>
</dbReference>
<dbReference type="SMART" id="SM00199">
    <property type="entry name" value="SCY"/>
    <property type="match status" value="1"/>
</dbReference>
<sequence>MKSHMLGFHAVLLLWLLVLFSMRDAHVIELSCLETKDTKVPQKYLRNYTVQQVPLFSVNAVRFLTIKDKVICSDPSSPWAIKSMKYLDAKNKPQSVSINAARQSVTPVPGKTSTTNSSVIGTDLNTDPFG</sequence>
<dbReference type="AlphaFoldDB" id="A0A9Q9ZEQ5"/>
<name>A0A9Q9ZEQ5_CYPCA</name>
<feature type="domain" description="Chemokine interleukin-8-like" evidence="3">
    <location>
        <begin position="29"/>
        <end position="87"/>
    </location>
</feature>
<proteinExistence type="predicted"/>
<dbReference type="InterPro" id="IPR001811">
    <property type="entry name" value="Chemokine_IL8-like_dom"/>
</dbReference>
<dbReference type="Proteomes" id="UP001155660">
    <property type="component" value="Chromosome A2"/>
</dbReference>